<evidence type="ECO:0000256" key="1">
    <source>
        <dbReference type="ARBA" id="ARBA00004141"/>
    </source>
</evidence>
<dbReference type="AlphaFoldDB" id="A0A9P8S4G8"/>
<comment type="subcellular location">
    <subcellularLocation>
        <location evidence="1">Membrane</location>
        <topology evidence="1">Multi-pass membrane protein</topology>
    </subcellularLocation>
</comment>
<keyword evidence="2 7" id="KW-0812">Transmembrane</keyword>
<evidence type="ECO:0000313" key="9">
    <source>
        <dbReference type="EMBL" id="KAH0594556.1"/>
    </source>
</evidence>
<dbReference type="Pfam" id="PF20684">
    <property type="entry name" value="Fung_rhodopsin"/>
    <property type="match status" value="1"/>
</dbReference>
<gene>
    <name evidence="9" type="ORF">MHUMG1_07907</name>
</gene>
<comment type="similarity">
    <text evidence="5">Belongs to the SAT4 family.</text>
</comment>
<keyword evidence="10" id="KW-1185">Reference proteome</keyword>
<comment type="caution">
    <text evidence="9">The sequence shown here is derived from an EMBL/GenBank/DDBJ whole genome shotgun (WGS) entry which is preliminary data.</text>
</comment>
<organism evidence="9 10">
    <name type="scientific">Metarhizium humberi</name>
    <dbReference type="NCBI Taxonomy" id="2596975"/>
    <lineage>
        <taxon>Eukaryota</taxon>
        <taxon>Fungi</taxon>
        <taxon>Dikarya</taxon>
        <taxon>Ascomycota</taxon>
        <taxon>Pezizomycotina</taxon>
        <taxon>Sordariomycetes</taxon>
        <taxon>Hypocreomycetidae</taxon>
        <taxon>Hypocreales</taxon>
        <taxon>Clavicipitaceae</taxon>
        <taxon>Metarhizium</taxon>
    </lineage>
</organism>
<reference evidence="9 10" key="1">
    <citation type="submission" date="2020-07" db="EMBL/GenBank/DDBJ databases">
        <title>Metarhizium humberi genome.</title>
        <authorList>
            <person name="Lysoe E."/>
        </authorList>
    </citation>
    <scope>NUCLEOTIDE SEQUENCE [LARGE SCALE GENOMIC DNA]</scope>
    <source>
        <strain evidence="9 10">ESALQ1638</strain>
    </source>
</reference>
<feature type="transmembrane region" description="Helical" evidence="7">
    <location>
        <begin position="131"/>
        <end position="152"/>
    </location>
</feature>
<evidence type="ECO:0000256" key="5">
    <source>
        <dbReference type="ARBA" id="ARBA00038359"/>
    </source>
</evidence>
<feature type="transmembrane region" description="Helical" evidence="7">
    <location>
        <begin position="101"/>
        <end position="122"/>
    </location>
</feature>
<evidence type="ECO:0000256" key="2">
    <source>
        <dbReference type="ARBA" id="ARBA00022692"/>
    </source>
</evidence>
<keyword evidence="3 7" id="KW-1133">Transmembrane helix</keyword>
<evidence type="ECO:0000256" key="3">
    <source>
        <dbReference type="ARBA" id="ARBA00022989"/>
    </source>
</evidence>
<dbReference type="InterPro" id="IPR049326">
    <property type="entry name" value="Rhodopsin_dom_fungi"/>
</dbReference>
<dbReference type="PANTHER" id="PTHR33048:SF146">
    <property type="entry name" value="INTEGRAL MEMBRANE PROTEIN"/>
    <property type="match status" value="1"/>
</dbReference>
<dbReference type="Proteomes" id="UP000764110">
    <property type="component" value="Unassembled WGS sequence"/>
</dbReference>
<sequence>MSTNNQEPAGGDVDRGPSALILLWVTASIAIVIVALRILGRRMRKSLGWDDWTMLFTLALYVAYAAILTRLIGIGGMRHLFYLSPEQRLQAGKWSWVSQPFVIMGFATGKISVGLLLLRVVWETAHWRKRLVIFAISSVFVITVINIIFTFAQCSPVEALWNPALIAQGKAKCWPPSVQTDFAIFLSSTSISLYPAQMPLSQEINPSFSLGWNILTDVVLAVLPVTFMYNLKLSWRKKIGLCALLGLSFTAAIFATVKTKYLTSLSGRSDITCMFFFCYAPGPLDLAGARDYFLLTRKTGETYELYVWSASELFVIIVCGSVPPIKPVYDYILGKPPSSSAYANYGSGSYPHNSGISRASRNSRPSDPFKSREDELELYRPDTGSKAPSPYPSSHKIDQS</sequence>
<feature type="region of interest" description="Disordered" evidence="6">
    <location>
        <begin position="352"/>
        <end position="400"/>
    </location>
</feature>
<feature type="compositionally biased region" description="Basic and acidic residues" evidence="6">
    <location>
        <begin position="367"/>
        <end position="380"/>
    </location>
</feature>
<dbReference type="EMBL" id="JACEFI010000016">
    <property type="protein sequence ID" value="KAH0594556.1"/>
    <property type="molecule type" value="Genomic_DNA"/>
</dbReference>
<evidence type="ECO:0000256" key="7">
    <source>
        <dbReference type="SAM" id="Phobius"/>
    </source>
</evidence>
<accession>A0A9P8S4G8</accession>
<name>A0A9P8S4G8_9HYPO</name>
<feature type="transmembrane region" description="Helical" evidence="7">
    <location>
        <begin position="208"/>
        <end position="227"/>
    </location>
</feature>
<evidence type="ECO:0000256" key="4">
    <source>
        <dbReference type="ARBA" id="ARBA00023136"/>
    </source>
</evidence>
<feature type="domain" description="Rhodopsin" evidence="8">
    <location>
        <begin position="36"/>
        <end position="329"/>
    </location>
</feature>
<dbReference type="GO" id="GO:0016020">
    <property type="term" value="C:membrane"/>
    <property type="evidence" value="ECO:0007669"/>
    <property type="project" value="UniProtKB-SubCell"/>
</dbReference>
<protein>
    <recommendedName>
        <fullName evidence="8">Rhodopsin domain-containing protein</fullName>
    </recommendedName>
</protein>
<feature type="compositionally biased region" description="Polar residues" evidence="6">
    <location>
        <begin position="352"/>
        <end position="365"/>
    </location>
</feature>
<evidence type="ECO:0000259" key="8">
    <source>
        <dbReference type="Pfam" id="PF20684"/>
    </source>
</evidence>
<dbReference type="PANTHER" id="PTHR33048">
    <property type="entry name" value="PTH11-LIKE INTEGRAL MEMBRANE PROTEIN (AFU_ORTHOLOGUE AFUA_5G11245)"/>
    <property type="match status" value="1"/>
</dbReference>
<proteinExistence type="inferred from homology"/>
<evidence type="ECO:0000256" key="6">
    <source>
        <dbReference type="SAM" id="MobiDB-lite"/>
    </source>
</evidence>
<dbReference type="InterPro" id="IPR052337">
    <property type="entry name" value="SAT4-like"/>
</dbReference>
<feature type="transmembrane region" description="Helical" evidence="7">
    <location>
        <begin position="52"/>
        <end position="81"/>
    </location>
</feature>
<feature type="transmembrane region" description="Helical" evidence="7">
    <location>
        <begin position="20"/>
        <end position="40"/>
    </location>
</feature>
<feature type="transmembrane region" description="Helical" evidence="7">
    <location>
        <begin position="239"/>
        <end position="257"/>
    </location>
</feature>
<evidence type="ECO:0000313" key="10">
    <source>
        <dbReference type="Proteomes" id="UP000764110"/>
    </source>
</evidence>
<keyword evidence="4 7" id="KW-0472">Membrane</keyword>